<protein>
    <submittedName>
        <fullName evidence="1">Uncharacterized protein</fullName>
    </submittedName>
</protein>
<name>A0A397GVX8_ASPTH</name>
<organism evidence="1 2">
    <name type="scientific">Aspergillus thermomutatus</name>
    <name type="common">Neosartorya pseudofischeri</name>
    <dbReference type="NCBI Taxonomy" id="41047"/>
    <lineage>
        <taxon>Eukaryota</taxon>
        <taxon>Fungi</taxon>
        <taxon>Dikarya</taxon>
        <taxon>Ascomycota</taxon>
        <taxon>Pezizomycotina</taxon>
        <taxon>Eurotiomycetes</taxon>
        <taxon>Eurotiomycetidae</taxon>
        <taxon>Eurotiales</taxon>
        <taxon>Aspergillaceae</taxon>
        <taxon>Aspergillus</taxon>
        <taxon>Aspergillus subgen. Fumigati</taxon>
    </lineage>
</organism>
<reference evidence="1" key="1">
    <citation type="submission" date="2018-08" db="EMBL/GenBank/DDBJ databases">
        <title>Draft genome sequence of azole-resistant Aspergillus thermomutatus (Neosartorya pseudofischeri) strain HMR AF 39, isolated from a human nasal aspirate.</title>
        <authorList>
            <person name="Parent-Michaud M."/>
            <person name="Dufresne P.J."/>
            <person name="Fournier E."/>
            <person name="Martineau C."/>
            <person name="Moreira S."/>
            <person name="Perkins V."/>
            <person name="De Repentigny L."/>
            <person name="Dufresne S.F."/>
        </authorList>
    </citation>
    <scope>NUCLEOTIDE SEQUENCE [LARGE SCALE GENOMIC DNA]</scope>
    <source>
        <strain evidence="1">HMR AF 39</strain>
    </source>
</reference>
<evidence type="ECO:0000313" key="1">
    <source>
        <dbReference type="EMBL" id="RHZ55161.1"/>
    </source>
</evidence>
<dbReference type="VEuPathDB" id="FungiDB:CDV56_105142"/>
<sequence>MQGYAHKGPIDCTKPINSETIRGKPAIVTGGIIPCKTKWATRGIMHSLRRTAFYYGSRINVISPWYVKTNILSDEAFAHVKSAGDQTINGPSLFVSGRKWAPKGYMDLDLDDYPGNPLIQGIQEDQLKPEHFSLGLFA</sequence>
<dbReference type="InterPro" id="IPR036291">
    <property type="entry name" value="NAD(P)-bd_dom_sf"/>
</dbReference>
<dbReference type="STRING" id="41047.A0A397GVX8"/>
<dbReference type="OrthoDB" id="5371740at2759"/>
<keyword evidence="2" id="KW-1185">Reference proteome</keyword>
<dbReference type="EMBL" id="NKHU02000103">
    <property type="protein sequence ID" value="RHZ55161.1"/>
    <property type="molecule type" value="Genomic_DNA"/>
</dbReference>
<comment type="caution">
    <text evidence="1">The sequence shown here is derived from an EMBL/GenBank/DDBJ whole genome shotgun (WGS) entry which is preliminary data.</text>
</comment>
<dbReference type="GeneID" id="38127116"/>
<dbReference type="SUPFAM" id="SSF51735">
    <property type="entry name" value="NAD(P)-binding Rossmann-fold domains"/>
    <property type="match status" value="1"/>
</dbReference>
<proteinExistence type="predicted"/>
<dbReference type="AlphaFoldDB" id="A0A397GVX8"/>
<accession>A0A397GVX8</accession>
<evidence type="ECO:0000313" key="2">
    <source>
        <dbReference type="Proteomes" id="UP000215305"/>
    </source>
</evidence>
<dbReference type="RefSeq" id="XP_026614211.1">
    <property type="nucleotide sequence ID" value="XM_026758761.1"/>
</dbReference>
<dbReference type="Proteomes" id="UP000215305">
    <property type="component" value="Unassembled WGS sequence"/>
</dbReference>
<gene>
    <name evidence="1" type="ORF">CDV56_105142</name>
</gene>